<evidence type="ECO:0000256" key="8">
    <source>
        <dbReference type="PIRSR" id="PIRSR602401-1"/>
    </source>
</evidence>
<gene>
    <name evidence="11" type="ORF">N7496_002909</name>
</gene>
<dbReference type="PANTHER" id="PTHR24305">
    <property type="entry name" value="CYTOCHROME P450"/>
    <property type="match status" value="1"/>
</dbReference>
<dbReference type="GO" id="GO:0020037">
    <property type="term" value="F:heme binding"/>
    <property type="evidence" value="ECO:0007669"/>
    <property type="project" value="InterPro"/>
</dbReference>
<dbReference type="SUPFAM" id="SSF48264">
    <property type="entry name" value="Cytochrome P450"/>
    <property type="match status" value="1"/>
</dbReference>
<dbReference type="PRINTS" id="PR00463">
    <property type="entry name" value="EP450I"/>
</dbReference>
<comment type="caution">
    <text evidence="11">The sequence shown here is derived from an EMBL/GenBank/DDBJ whole genome shotgun (WGS) entry which is preliminary data.</text>
</comment>
<keyword evidence="12" id="KW-1185">Reference proteome</keyword>
<dbReference type="Proteomes" id="UP001147782">
    <property type="component" value="Unassembled WGS sequence"/>
</dbReference>
<evidence type="ECO:0000256" key="4">
    <source>
        <dbReference type="ARBA" id="ARBA00022723"/>
    </source>
</evidence>
<keyword evidence="5 9" id="KW-0560">Oxidoreductase</keyword>
<sequence length="507" mass="57733">MDNWRVKLGVSTLETIPTARLTVTTITVAFLAYGAWIVVYNLYFSPLSKFPGPKLAAFTNIPSLYWTTTGQNQYKLKHLHDKYGDVVRIGPKSLVYRSPQAWKDIYGHRKSGEGSFLKDPKFYIRGPNGPNLLNADEADHARGRRLLSHAFSERALRDQEGLIQSYVDLLVERLNGEITASRETVDMTQWYNFTTFDIIGDLAFGEPFDCLRRSQYHPWVKMVFVSTKVAALMRPLVVYPFLAPIVRRILPKRLAKMREAHFALSAEKVHRRLETETERPDFMTYVLRFNDDRAMTAHEMESNAALLILAGSETTATLLSGFTYYSLRNPATYKKLVNEVRGSFSSYGEIDFQSASQLSYLNAALEETLRIYPPVPAMTPRVVPKGGAVVDGNFIPEGISVSGHHYSTYHAESHFAEADSYIPERWLESREKRFENDDRSILHAFSLGPRNCLGRNLAYAEMRVIAAKLLWSFDMSLEESSAGWDIQKSFNVWEKMPLMVKVSPAQH</sequence>
<proteinExistence type="inferred from homology"/>
<evidence type="ECO:0000256" key="5">
    <source>
        <dbReference type="ARBA" id="ARBA00023002"/>
    </source>
</evidence>
<dbReference type="AlphaFoldDB" id="A0A9W9SKY6"/>
<feature type="binding site" description="axial binding residue" evidence="8">
    <location>
        <position position="452"/>
    </location>
    <ligand>
        <name>heme</name>
        <dbReference type="ChEBI" id="CHEBI:30413"/>
    </ligand>
    <ligandPart>
        <name>Fe</name>
        <dbReference type="ChEBI" id="CHEBI:18248"/>
    </ligandPart>
</feature>
<dbReference type="OrthoDB" id="1470350at2759"/>
<evidence type="ECO:0000256" key="9">
    <source>
        <dbReference type="RuleBase" id="RU000461"/>
    </source>
</evidence>
<evidence type="ECO:0000256" key="10">
    <source>
        <dbReference type="SAM" id="Phobius"/>
    </source>
</evidence>
<dbReference type="GO" id="GO:0005506">
    <property type="term" value="F:iron ion binding"/>
    <property type="evidence" value="ECO:0007669"/>
    <property type="project" value="InterPro"/>
</dbReference>
<evidence type="ECO:0000256" key="2">
    <source>
        <dbReference type="ARBA" id="ARBA00010617"/>
    </source>
</evidence>
<dbReference type="EMBL" id="JAPZBS010000002">
    <property type="protein sequence ID" value="KAJ5380481.1"/>
    <property type="molecule type" value="Genomic_DNA"/>
</dbReference>
<evidence type="ECO:0000256" key="7">
    <source>
        <dbReference type="ARBA" id="ARBA00023033"/>
    </source>
</evidence>
<evidence type="ECO:0000256" key="3">
    <source>
        <dbReference type="ARBA" id="ARBA00022617"/>
    </source>
</evidence>
<keyword evidence="10" id="KW-0472">Membrane</keyword>
<dbReference type="CDD" id="cd11058">
    <property type="entry name" value="CYP60B-like"/>
    <property type="match status" value="1"/>
</dbReference>
<organism evidence="11 12">
    <name type="scientific">Penicillium cataractarum</name>
    <dbReference type="NCBI Taxonomy" id="2100454"/>
    <lineage>
        <taxon>Eukaryota</taxon>
        <taxon>Fungi</taxon>
        <taxon>Dikarya</taxon>
        <taxon>Ascomycota</taxon>
        <taxon>Pezizomycotina</taxon>
        <taxon>Eurotiomycetes</taxon>
        <taxon>Eurotiomycetidae</taxon>
        <taxon>Eurotiales</taxon>
        <taxon>Aspergillaceae</taxon>
        <taxon>Penicillium</taxon>
    </lineage>
</organism>
<keyword evidence="10" id="KW-0812">Transmembrane</keyword>
<dbReference type="InterPro" id="IPR036396">
    <property type="entry name" value="Cyt_P450_sf"/>
</dbReference>
<dbReference type="PROSITE" id="PS00086">
    <property type="entry name" value="CYTOCHROME_P450"/>
    <property type="match status" value="1"/>
</dbReference>
<dbReference type="FunFam" id="1.10.630.10:FF:000047">
    <property type="entry name" value="Cytochrome P450 monooxygenase"/>
    <property type="match status" value="1"/>
</dbReference>
<dbReference type="PANTHER" id="PTHR24305:SF210">
    <property type="entry name" value="CYTOCHROME P450 MONOOXYGENASE ASQL-RELATED"/>
    <property type="match status" value="1"/>
</dbReference>
<dbReference type="InterPro" id="IPR050121">
    <property type="entry name" value="Cytochrome_P450_monoxygenase"/>
</dbReference>
<dbReference type="InterPro" id="IPR001128">
    <property type="entry name" value="Cyt_P450"/>
</dbReference>
<dbReference type="RefSeq" id="XP_056558052.1">
    <property type="nucleotide sequence ID" value="XM_056695840.1"/>
</dbReference>
<dbReference type="InterPro" id="IPR002401">
    <property type="entry name" value="Cyt_P450_E_grp-I"/>
</dbReference>
<keyword evidence="10" id="KW-1133">Transmembrane helix</keyword>
<feature type="transmembrane region" description="Helical" evidence="10">
    <location>
        <begin position="21"/>
        <end position="43"/>
    </location>
</feature>
<keyword evidence="4 8" id="KW-0479">Metal-binding</keyword>
<keyword evidence="3 8" id="KW-0349">Heme</keyword>
<dbReference type="Gene3D" id="1.10.630.10">
    <property type="entry name" value="Cytochrome P450"/>
    <property type="match status" value="1"/>
</dbReference>
<reference evidence="11" key="2">
    <citation type="journal article" date="2023" name="IMA Fungus">
        <title>Comparative genomic study of the Penicillium genus elucidates a diverse pangenome and 15 lateral gene transfer events.</title>
        <authorList>
            <person name="Petersen C."/>
            <person name="Sorensen T."/>
            <person name="Nielsen M.R."/>
            <person name="Sondergaard T.E."/>
            <person name="Sorensen J.L."/>
            <person name="Fitzpatrick D.A."/>
            <person name="Frisvad J.C."/>
            <person name="Nielsen K.L."/>
        </authorList>
    </citation>
    <scope>NUCLEOTIDE SEQUENCE</scope>
    <source>
        <strain evidence="11">IBT 29864</strain>
    </source>
</reference>
<comment type="cofactor">
    <cofactor evidence="1 8">
        <name>heme</name>
        <dbReference type="ChEBI" id="CHEBI:30413"/>
    </cofactor>
</comment>
<evidence type="ECO:0000313" key="11">
    <source>
        <dbReference type="EMBL" id="KAJ5380481.1"/>
    </source>
</evidence>
<dbReference type="GeneID" id="81435017"/>
<dbReference type="GO" id="GO:0004497">
    <property type="term" value="F:monooxygenase activity"/>
    <property type="evidence" value="ECO:0007669"/>
    <property type="project" value="UniProtKB-KW"/>
</dbReference>
<dbReference type="GO" id="GO:0016705">
    <property type="term" value="F:oxidoreductase activity, acting on paired donors, with incorporation or reduction of molecular oxygen"/>
    <property type="evidence" value="ECO:0007669"/>
    <property type="project" value="InterPro"/>
</dbReference>
<reference evidence="11" key="1">
    <citation type="submission" date="2022-11" db="EMBL/GenBank/DDBJ databases">
        <authorList>
            <person name="Petersen C."/>
        </authorList>
    </citation>
    <scope>NUCLEOTIDE SEQUENCE</scope>
    <source>
        <strain evidence="11">IBT 29864</strain>
    </source>
</reference>
<keyword evidence="6 8" id="KW-0408">Iron</keyword>
<protein>
    <submittedName>
        <fullName evidence="11">Cytochrome monooxygenase lcsI</fullName>
    </submittedName>
</protein>
<evidence type="ECO:0000256" key="1">
    <source>
        <dbReference type="ARBA" id="ARBA00001971"/>
    </source>
</evidence>
<dbReference type="Pfam" id="PF00067">
    <property type="entry name" value="p450"/>
    <property type="match status" value="1"/>
</dbReference>
<accession>A0A9W9SKY6</accession>
<dbReference type="GO" id="GO:0043386">
    <property type="term" value="P:mycotoxin biosynthetic process"/>
    <property type="evidence" value="ECO:0007669"/>
    <property type="project" value="UniProtKB-ARBA"/>
</dbReference>
<dbReference type="PRINTS" id="PR00385">
    <property type="entry name" value="P450"/>
</dbReference>
<name>A0A9W9SKY6_9EURO</name>
<evidence type="ECO:0000256" key="6">
    <source>
        <dbReference type="ARBA" id="ARBA00023004"/>
    </source>
</evidence>
<keyword evidence="7 9" id="KW-0503">Monooxygenase</keyword>
<comment type="similarity">
    <text evidence="2 9">Belongs to the cytochrome P450 family.</text>
</comment>
<evidence type="ECO:0000313" key="12">
    <source>
        <dbReference type="Proteomes" id="UP001147782"/>
    </source>
</evidence>
<dbReference type="InterPro" id="IPR017972">
    <property type="entry name" value="Cyt_P450_CS"/>
</dbReference>